<evidence type="ECO:0000313" key="2">
    <source>
        <dbReference type="Proteomes" id="UP000597444"/>
    </source>
</evidence>
<comment type="caution">
    <text evidence="1">The sequence shown here is derived from an EMBL/GenBank/DDBJ whole genome shotgun (WGS) entry which is preliminary data.</text>
</comment>
<evidence type="ECO:0000313" key="1">
    <source>
        <dbReference type="EMBL" id="GHO98680.1"/>
    </source>
</evidence>
<proteinExistence type="predicted"/>
<gene>
    <name evidence="1" type="ORF">KSF_087280</name>
</gene>
<keyword evidence="2" id="KW-1185">Reference proteome</keyword>
<protein>
    <submittedName>
        <fullName evidence="1">Uncharacterized protein</fullName>
    </submittedName>
</protein>
<accession>A0A8J3N7N9</accession>
<dbReference type="AlphaFoldDB" id="A0A8J3N7N9"/>
<dbReference type="EMBL" id="BNJK01000002">
    <property type="protein sequence ID" value="GHO98680.1"/>
    <property type="molecule type" value="Genomic_DNA"/>
</dbReference>
<reference evidence="1" key="1">
    <citation type="submission" date="2020-10" db="EMBL/GenBank/DDBJ databases">
        <title>Taxonomic study of unclassified bacteria belonging to the class Ktedonobacteria.</title>
        <authorList>
            <person name="Yabe S."/>
            <person name="Wang C.M."/>
            <person name="Zheng Y."/>
            <person name="Sakai Y."/>
            <person name="Cavaletti L."/>
            <person name="Monciardini P."/>
            <person name="Donadio S."/>
        </authorList>
    </citation>
    <scope>NUCLEOTIDE SEQUENCE</scope>
    <source>
        <strain evidence="1">ID150040</strain>
    </source>
</reference>
<organism evidence="1 2">
    <name type="scientific">Reticulibacter mediterranei</name>
    <dbReference type="NCBI Taxonomy" id="2778369"/>
    <lineage>
        <taxon>Bacteria</taxon>
        <taxon>Bacillati</taxon>
        <taxon>Chloroflexota</taxon>
        <taxon>Ktedonobacteria</taxon>
        <taxon>Ktedonobacterales</taxon>
        <taxon>Reticulibacteraceae</taxon>
        <taxon>Reticulibacter</taxon>
    </lineage>
</organism>
<dbReference type="Proteomes" id="UP000597444">
    <property type="component" value="Unassembled WGS sequence"/>
</dbReference>
<name>A0A8J3N7N9_9CHLR</name>
<sequence>MTLEAGLDLTEESPKTRIAVTALKLLTVQEHAGGEATGMQGDEKHCCIV</sequence>